<keyword evidence="3" id="KW-1185">Reference proteome</keyword>
<feature type="chain" id="PRO_5018063818" evidence="1">
    <location>
        <begin position="26"/>
        <end position="103"/>
    </location>
</feature>
<evidence type="ECO:0000313" key="3">
    <source>
        <dbReference type="Proteomes" id="UP000276215"/>
    </source>
</evidence>
<proteinExistence type="predicted"/>
<dbReference type="AlphaFoldDB" id="A0A3N4JJ30"/>
<reference evidence="2 3" key="1">
    <citation type="journal article" date="2018" name="Nat. Ecol. Evol.">
        <title>Pezizomycetes genomes reveal the molecular basis of ectomycorrhizal truffle lifestyle.</title>
        <authorList>
            <person name="Murat C."/>
            <person name="Payen T."/>
            <person name="Noel B."/>
            <person name="Kuo A."/>
            <person name="Morin E."/>
            <person name="Chen J."/>
            <person name="Kohler A."/>
            <person name="Krizsan K."/>
            <person name="Balestrini R."/>
            <person name="Da Silva C."/>
            <person name="Montanini B."/>
            <person name="Hainaut M."/>
            <person name="Levati E."/>
            <person name="Barry K.W."/>
            <person name="Belfiori B."/>
            <person name="Cichocki N."/>
            <person name="Clum A."/>
            <person name="Dockter R.B."/>
            <person name="Fauchery L."/>
            <person name="Guy J."/>
            <person name="Iotti M."/>
            <person name="Le Tacon F."/>
            <person name="Lindquist E.A."/>
            <person name="Lipzen A."/>
            <person name="Malagnac F."/>
            <person name="Mello A."/>
            <person name="Molinier V."/>
            <person name="Miyauchi S."/>
            <person name="Poulain J."/>
            <person name="Riccioni C."/>
            <person name="Rubini A."/>
            <person name="Sitrit Y."/>
            <person name="Splivallo R."/>
            <person name="Traeger S."/>
            <person name="Wang M."/>
            <person name="Zifcakova L."/>
            <person name="Wipf D."/>
            <person name="Zambonelli A."/>
            <person name="Paolocci F."/>
            <person name="Nowrousian M."/>
            <person name="Ottonello S."/>
            <person name="Baldrian P."/>
            <person name="Spatafora J.W."/>
            <person name="Henrissat B."/>
            <person name="Nagy L.G."/>
            <person name="Aury J.M."/>
            <person name="Wincker P."/>
            <person name="Grigoriev I.V."/>
            <person name="Bonfante P."/>
            <person name="Martin F.M."/>
        </authorList>
    </citation>
    <scope>NUCLEOTIDE SEQUENCE [LARGE SCALE GENOMIC DNA]</scope>
    <source>
        <strain evidence="2 3">120613-1</strain>
    </source>
</reference>
<evidence type="ECO:0000256" key="1">
    <source>
        <dbReference type="SAM" id="SignalP"/>
    </source>
</evidence>
<accession>A0A3N4JJ30</accession>
<sequence>MPTHPSTSLLLFLLFFLLHLPLLPAGLSSNGIVEQSTVKAEIIENLARTLDFASPGKLLMALRLEKEELRKPRNTVDYGSLEESNLPVAYTRGAELKPGTLFQ</sequence>
<organism evidence="2 3">
    <name type="scientific">Choiromyces venosus 120613-1</name>
    <dbReference type="NCBI Taxonomy" id="1336337"/>
    <lineage>
        <taxon>Eukaryota</taxon>
        <taxon>Fungi</taxon>
        <taxon>Dikarya</taxon>
        <taxon>Ascomycota</taxon>
        <taxon>Pezizomycotina</taxon>
        <taxon>Pezizomycetes</taxon>
        <taxon>Pezizales</taxon>
        <taxon>Tuberaceae</taxon>
        <taxon>Choiromyces</taxon>
    </lineage>
</organism>
<evidence type="ECO:0000313" key="2">
    <source>
        <dbReference type="EMBL" id="RPA97257.1"/>
    </source>
</evidence>
<keyword evidence="1" id="KW-0732">Signal</keyword>
<dbReference type="Proteomes" id="UP000276215">
    <property type="component" value="Unassembled WGS sequence"/>
</dbReference>
<name>A0A3N4JJ30_9PEZI</name>
<dbReference type="EMBL" id="ML120406">
    <property type="protein sequence ID" value="RPA97257.1"/>
    <property type="molecule type" value="Genomic_DNA"/>
</dbReference>
<protein>
    <submittedName>
        <fullName evidence="2">Uncharacterized protein</fullName>
    </submittedName>
</protein>
<feature type="signal peptide" evidence="1">
    <location>
        <begin position="1"/>
        <end position="25"/>
    </location>
</feature>
<gene>
    <name evidence="2" type="ORF">L873DRAFT_1791130</name>
</gene>